<dbReference type="InterPro" id="IPR014710">
    <property type="entry name" value="RmlC-like_jellyroll"/>
</dbReference>
<comment type="similarity">
    <text evidence="2">Belongs to the CENP-C/MIF2 family.</text>
</comment>
<dbReference type="InterPro" id="IPR025974">
    <property type="entry name" value="Mif2/CENP-C_cupin"/>
</dbReference>
<feature type="region of interest" description="Disordered" evidence="5">
    <location>
        <begin position="208"/>
        <end position="444"/>
    </location>
</feature>
<protein>
    <submittedName>
        <fullName evidence="8">Mitotic fidelity of chromosome transmission-protein</fullName>
    </submittedName>
</protein>
<proteinExistence type="inferred from homology"/>
<evidence type="ECO:0000256" key="4">
    <source>
        <dbReference type="ARBA" id="ARBA00023242"/>
    </source>
</evidence>
<feature type="compositionally biased region" description="Basic and acidic residues" evidence="5">
    <location>
        <begin position="299"/>
        <end position="316"/>
    </location>
</feature>
<sequence>MAPANTPGRKTRENNYFEVGIGRKTGITLKDTGVRDEHGIEPIDGIFSSPAKSPPKNYGRNGNTTIVSSESMEFAESSAPEPTETLTARRLQHNRGTQLPPRLGRSPIKTSLGASPRRQSSMGPPTRGGNSLSTPQGRAASHPAVARRLDFSMNDAALSVERSLRNPSSTRKSSALKQQKNVYDYESSPEKERTKTLTELEMEDVMGIENDETELPQGNGKYDGNPALENDYDIASSLLEGDDFVQVTQDDPTDIAPEPSKMPPPKKPRGRPRKSDISISSLQEDSGAEAARKTGNKPDAQKRGRPVRDIVPRSEPADETESSGLKESTATVPAAKRRGRPPKNKLLAVSKGNVAPATDASVADLTEEAEDQERPAKRARRTLSPAPVKGNSEGKLAKPPPSQRDPNAKIRSATTGEKVLQSKATRSVRRDPNEPDLLGNRRFRQETPFDVRGATMTRSGRVVMEPLKHWLGEKYVYERAEPVAVQRVEVVETPKKGRRKGKQSRKVNVEDEDDEDPNIEEPWESQGQIVSGRVGLWDAGRDAVGDEEIVTELAFSNRSIQTREVADATFRFAKIMTLSFFGCGMVELPPYAAKKLKNSRKMHMVFFVHAGRVTVQVAESVFSLGKGGVWQVPRGNVYGITNESDRTAKIFFAQGNETE</sequence>
<dbReference type="PANTHER" id="PTHR16684">
    <property type="entry name" value="CENTROMERE PROTEIN C"/>
    <property type="match status" value="1"/>
</dbReference>
<evidence type="ECO:0000256" key="5">
    <source>
        <dbReference type="SAM" id="MobiDB-lite"/>
    </source>
</evidence>
<evidence type="ECO:0000259" key="7">
    <source>
        <dbReference type="Pfam" id="PF15624"/>
    </source>
</evidence>
<keyword evidence="3" id="KW-0238">DNA-binding</keyword>
<name>A0ABR0LPL3_9PEZI</name>
<feature type="domain" description="Mif2 N-terminal" evidence="7">
    <location>
        <begin position="16"/>
        <end position="151"/>
    </location>
</feature>
<evidence type="ECO:0000256" key="3">
    <source>
        <dbReference type="ARBA" id="ARBA00023125"/>
    </source>
</evidence>
<dbReference type="SUPFAM" id="SSF51182">
    <property type="entry name" value="RmlC-like cupins"/>
    <property type="match status" value="1"/>
</dbReference>
<dbReference type="InterPro" id="IPR028929">
    <property type="entry name" value="Mif2_N"/>
</dbReference>
<dbReference type="CDD" id="cd06993">
    <property type="entry name" value="cupin_CENP-C_C"/>
    <property type="match status" value="1"/>
</dbReference>
<dbReference type="InterPro" id="IPR011051">
    <property type="entry name" value="RmlC_Cupin_sf"/>
</dbReference>
<dbReference type="Pfam" id="PF11699">
    <property type="entry name" value="CENP-C_C"/>
    <property type="match status" value="1"/>
</dbReference>
<feature type="compositionally biased region" description="Polar residues" evidence="5">
    <location>
        <begin position="165"/>
        <end position="181"/>
    </location>
</feature>
<feature type="compositionally biased region" description="Low complexity" evidence="5">
    <location>
        <begin position="68"/>
        <end position="82"/>
    </location>
</feature>
<dbReference type="PRINTS" id="PR00929">
    <property type="entry name" value="ATHOOK"/>
</dbReference>
<dbReference type="SMART" id="SM00384">
    <property type="entry name" value="AT_hook"/>
    <property type="match status" value="3"/>
</dbReference>
<feature type="region of interest" description="Disordered" evidence="5">
    <location>
        <begin position="494"/>
        <end position="521"/>
    </location>
</feature>
<feature type="region of interest" description="Disordered" evidence="5">
    <location>
        <begin position="39"/>
        <end position="148"/>
    </location>
</feature>
<dbReference type="Gene3D" id="2.60.120.10">
    <property type="entry name" value="Jelly Rolls"/>
    <property type="match status" value="1"/>
</dbReference>
<evidence type="ECO:0000313" key="8">
    <source>
        <dbReference type="EMBL" id="KAK5201511.1"/>
    </source>
</evidence>
<accession>A0ABR0LPL3</accession>
<evidence type="ECO:0000313" key="9">
    <source>
        <dbReference type="Proteomes" id="UP001357485"/>
    </source>
</evidence>
<dbReference type="EMBL" id="JAVRRA010016598">
    <property type="protein sequence ID" value="KAK5201511.1"/>
    <property type="molecule type" value="Genomic_DNA"/>
</dbReference>
<comment type="subcellular location">
    <subcellularLocation>
        <location evidence="1">Nucleus</location>
    </subcellularLocation>
</comment>
<comment type="caution">
    <text evidence="8">The sequence shown here is derived from an EMBL/GenBank/DDBJ whole genome shotgun (WGS) entry which is preliminary data.</text>
</comment>
<dbReference type="Proteomes" id="UP001357485">
    <property type="component" value="Unassembled WGS sequence"/>
</dbReference>
<dbReference type="Pfam" id="PF15624">
    <property type="entry name" value="Mif2_N"/>
    <property type="match status" value="1"/>
</dbReference>
<keyword evidence="9" id="KW-1185">Reference proteome</keyword>
<gene>
    <name evidence="8" type="primary">MIF2</name>
    <name evidence="8" type="ORF">LTR16_002418</name>
</gene>
<feature type="compositionally biased region" description="Polar residues" evidence="5">
    <location>
        <begin position="108"/>
        <end position="136"/>
    </location>
</feature>
<evidence type="ECO:0000259" key="6">
    <source>
        <dbReference type="Pfam" id="PF11699"/>
    </source>
</evidence>
<dbReference type="InterPro" id="IPR017956">
    <property type="entry name" value="AT_hook_DNA-bd_motif"/>
</dbReference>
<dbReference type="PANTHER" id="PTHR16684:SF11">
    <property type="entry name" value="CENTROMERE PROTEIN C"/>
    <property type="match status" value="1"/>
</dbReference>
<feature type="compositionally biased region" description="Basic residues" evidence="5">
    <location>
        <begin position="496"/>
        <end position="505"/>
    </location>
</feature>
<dbReference type="InterPro" id="IPR028386">
    <property type="entry name" value="CENP-C/Mif2/cnp3"/>
</dbReference>
<feature type="compositionally biased region" description="Acidic residues" evidence="5">
    <location>
        <begin position="510"/>
        <end position="521"/>
    </location>
</feature>
<feature type="region of interest" description="Disordered" evidence="5">
    <location>
        <begin position="160"/>
        <end position="194"/>
    </location>
</feature>
<keyword evidence="4" id="KW-0539">Nucleus</keyword>
<feature type="domain" description="Mif2/CENP-C cupin" evidence="6">
    <location>
        <begin position="570"/>
        <end position="654"/>
    </location>
</feature>
<feature type="compositionally biased region" description="Polar residues" evidence="5">
    <location>
        <begin position="322"/>
        <end position="331"/>
    </location>
</feature>
<organism evidence="8 9">
    <name type="scientific">Cryomyces antarcticus</name>
    <dbReference type="NCBI Taxonomy" id="329879"/>
    <lineage>
        <taxon>Eukaryota</taxon>
        <taxon>Fungi</taxon>
        <taxon>Dikarya</taxon>
        <taxon>Ascomycota</taxon>
        <taxon>Pezizomycotina</taxon>
        <taxon>Dothideomycetes</taxon>
        <taxon>Dothideomycetes incertae sedis</taxon>
        <taxon>Cryomyces</taxon>
    </lineage>
</organism>
<reference evidence="8 9" key="1">
    <citation type="submission" date="2023-08" db="EMBL/GenBank/DDBJ databases">
        <title>Black Yeasts Isolated from many extreme environments.</title>
        <authorList>
            <person name="Coleine C."/>
            <person name="Stajich J.E."/>
            <person name="Selbmann L."/>
        </authorList>
    </citation>
    <scope>NUCLEOTIDE SEQUENCE [LARGE SCALE GENOMIC DNA]</scope>
    <source>
        <strain evidence="8 9">CCFEE 536</strain>
    </source>
</reference>
<evidence type="ECO:0000256" key="2">
    <source>
        <dbReference type="ARBA" id="ARBA00010291"/>
    </source>
</evidence>
<evidence type="ECO:0000256" key="1">
    <source>
        <dbReference type="ARBA" id="ARBA00004123"/>
    </source>
</evidence>